<comment type="similarity">
    <text evidence="2">Belongs to the GPAT/DAPAT family.</text>
</comment>
<dbReference type="SMART" id="SM00563">
    <property type="entry name" value="PlsC"/>
    <property type="match status" value="1"/>
</dbReference>
<dbReference type="Proteomes" id="UP000233837">
    <property type="component" value="Unassembled WGS sequence"/>
</dbReference>
<dbReference type="OrthoDB" id="1854593at2759"/>
<dbReference type="SUPFAM" id="SSF69593">
    <property type="entry name" value="Glycerol-3-phosphate (1)-acyltransferase"/>
    <property type="match status" value="1"/>
</dbReference>
<evidence type="ECO:0000256" key="2">
    <source>
        <dbReference type="ARBA" id="ARBA00007937"/>
    </source>
</evidence>
<evidence type="ECO:0000259" key="8">
    <source>
        <dbReference type="SMART" id="SM00563"/>
    </source>
</evidence>
<feature type="transmembrane region" description="Helical" evidence="7">
    <location>
        <begin position="81"/>
        <end position="109"/>
    </location>
</feature>
<organism evidence="9 10">
    <name type="scientific">Dendrobium catenatum</name>
    <dbReference type="NCBI Taxonomy" id="906689"/>
    <lineage>
        <taxon>Eukaryota</taxon>
        <taxon>Viridiplantae</taxon>
        <taxon>Streptophyta</taxon>
        <taxon>Embryophyta</taxon>
        <taxon>Tracheophyta</taxon>
        <taxon>Spermatophyta</taxon>
        <taxon>Magnoliopsida</taxon>
        <taxon>Liliopsida</taxon>
        <taxon>Asparagales</taxon>
        <taxon>Orchidaceae</taxon>
        <taxon>Epidendroideae</taxon>
        <taxon>Malaxideae</taxon>
        <taxon>Dendrobiinae</taxon>
        <taxon>Dendrobium</taxon>
    </lineage>
</organism>
<accession>A0A2I0WTN3</accession>
<dbReference type="GO" id="GO:0016791">
    <property type="term" value="F:phosphatase activity"/>
    <property type="evidence" value="ECO:0007669"/>
    <property type="project" value="TreeGrafter"/>
</dbReference>
<dbReference type="AlphaFoldDB" id="A0A2I0WTN3"/>
<reference evidence="9 10" key="1">
    <citation type="journal article" date="2016" name="Sci. Rep.">
        <title>The Dendrobium catenatum Lindl. genome sequence provides insights into polysaccharide synthase, floral development and adaptive evolution.</title>
        <authorList>
            <person name="Zhang G.Q."/>
            <person name="Xu Q."/>
            <person name="Bian C."/>
            <person name="Tsai W.C."/>
            <person name="Yeh C.M."/>
            <person name="Liu K.W."/>
            <person name="Yoshida K."/>
            <person name="Zhang L.S."/>
            <person name="Chang S.B."/>
            <person name="Chen F."/>
            <person name="Shi Y."/>
            <person name="Su Y.Y."/>
            <person name="Zhang Y.Q."/>
            <person name="Chen L.J."/>
            <person name="Yin Y."/>
            <person name="Lin M."/>
            <person name="Huang H."/>
            <person name="Deng H."/>
            <person name="Wang Z.W."/>
            <person name="Zhu S.L."/>
            <person name="Zhao X."/>
            <person name="Deng C."/>
            <person name="Niu S.C."/>
            <person name="Huang J."/>
            <person name="Wang M."/>
            <person name="Liu G.H."/>
            <person name="Yang H.J."/>
            <person name="Xiao X.J."/>
            <person name="Hsiao Y.Y."/>
            <person name="Wu W.L."/>
            <person name="Chen Y.Y."/>
            <person name="Mitsuda N."/>
            <person name="Ohme-Takagi M."/>
            <person name="Luo Y.B."/>
            <person name="Van de Peer Y."/>
            <person name="Liu Z.J."/>
        </authorList>
    </citation>
    <scope>NUCLEOTIDE SEQUENCE [LARGE SCALE GENOMIC DNA]</scope>
    <source>
        <tissue evidence="9">The whole plant</tissue>
    </source>
</reference>
<evidence type="ECO:0000313" key="9">
    <source>
        <dbReference type="EMBL" id="PKU79003.1"/>
    </source>
</evidence>
<dbReference type="Pfam" id="PF01553">
    <property type="entry name" value="Acyltransferase"/>
    <property type="match status" value="1"/>
</dbReference>
<comment type="subcellular location">
    <subcellularLocation>
        <location evidence="1">Membrane</location>
        <topology evidence="1">Multi-pass membrane protein</topology>
    </subcellularLocation>
</comment>
<dbReference type="PANTHER" id="PTHR15486:SF0">
    <property type="entry name" value="GLYCEROL-3-PHOSPHATE ACYLTRANSFERASE 1"/>
    <property type="match status" value="1"/>
</dbReference>
<gene>
    <name evidence="9" type="primary">GPAT1</name>
    <name evidence="9" type="ORF">MA16_Dca000347</name>
</gene>
<evidence type="ECO:0000256" key="3">
    <source>
        <dbReference type="ARBA" id="ARBA00022679"/>
    </source>
</evidence>
<proteinExistence type="inferred from homology"/>
<dbReference type="GO" id="GO:0010143">
    <property type="term" value="P:cutin biosynthetic process"/>
    <property type="evidence" value="ECO:0007669"/>
    <property type="project" value="TreeGrafter"/>
</dbReference>
<dbReference type="EMBL" id="KZ502442">
    <property type="protein sequence ID" value="PKU79003.1"/>
    <property type="molecule type" value="Genomic_DNA"/>
</dbReference>
<evidence type="ECO:0000256" key="7">
    <source>
        <dbReference type="SAM" id="Phobius"/>
    </source>
</evidence>
<feature type="transmembrane region" description="Helical" evidence="7">
    <location>
        <begin position="298"/>
        <end position="319"/>
    </location>
</feature>
<dbReference type="CDD" id="cd06551">
    <property type="entry name" value="LPLAT"/>
    <property type="match status" value="1"/>
</dbReference>
<reference evidence="9 10" key="2">
    <citation type="journal article" date="2017" name="Nature">
        <title>The Apostasia genome and the evolution of orchids.</title>
        <authorList>
            <person name="Zhang G.Q."/>
            <person name="Liu K.W."/>
            <person name="Li Z."/>
            <person name="Lohaus R."/>
            <person name="Hsiao Y.Y."/>
            <person name="Niu S.C."/>
            <person name="Wang J.Y."/>
            <person name="Lin Y.C."/>
            <person name="Xu Q."/>
            <person name="Chen L.J."/>
            <person name="Yoshida K."/>
            <person name="Fujiwara S."/>
            <person name="Wang Z.W."/>
            <person name="Zhang Y.Q."/>
            <person name="Mitsuda N."/>
            <person name="Wang M."/>
            <person name="Liu G.H."/>
            <person name="Pecoraro L."/>
            <person name="Huang H.X."/>
            <person name="Xiao X.J."/>
            <person name="Lin M."/>
            <person name="Wu X.Y."/>
            <person name="Wu W.L."/>
            <person name="Chen Y.Y."/>
            <person name="Chang S.B."/>
            <person name="Sakamoto S."/>
            <person name="Ohme-Takagi M."/>
            <person name="Yagi M."/>
            <person name="Zeng S.J."/>
            <person name="Shen C.Y."/>
            <person name="Yeh C.M."/>
            <person name="Luo Y.B."/>
            <person name="Tsai W.C."/>
            <person name="Van de Peer Y."/>
            <person name="Liu Z.J."/>
        </authorList>
    </citation>
    <scope>NUCLEOTIDE SEQUENCE [LARGE SCALE GENOMIC DNA]</scope>
    <source>
        <tissue evidence="9">The whole plant</tissue>
    </source>
</reference>
<sequence length="560" mass="62308">MKVRREQSMAVPMSILKTASQLLFSFYRAARKIRNFFFHHRNPSRLNQHQLPSISSCRLEGRKNFSLLFNFHNSLLRTKSLFSFFMLVAFEGGGLFKAILLLLAYPIILLLGPNSESALRVMVFVTFCGLKCSDMNIVARAVLPKIYTEEIDRRTYEVAVAAGKRGVLTSLPKVMVERFVEECFGETQVFGPELEVVGGKYFTGRFAAGGTVAERMWAVKDRFGEEKADVGLLRLSDLNDQLLIPCSKEVYVVTKEEPNSINSTRTSATAAAATADPSITNLPREKYPKFPIFHDGRLAFLPTPSTSLCLVLYLPFAFLLSLLRILTGLLLPYSLSPLLGAALGVHFRMIQHRPLSSSSPSPSGVLYVCTHRTLLDPIFLSHALFRPIPVVTYSLSRFSESISPIPTVRLTRNRLRDSHTMRRLLAAGDLAVCPEGTTCREPYLLRFSPLFAELADDIEPVAIEAGCSMFYGTTATGMKSLDPIFFFLNPRPSYRISFLGRVPKEMTLAGGWSAADVANRIQRELAEELGFQCTALTRRDKYLLLAGSDGAVPDSSPEKS</sequence>
<feature type="transmembrane region" description="Helical" evidence="7">
    <location>
        <begin position="325"/>
        <end position="347"/>
    </location>
</feature>
<dbReference type="GO" id="GO:0016020">
    <property type="term" value="C:membrane"/>
    <property type="evidence" value="ECO:0007669"/>
    <property type="project" value="UniProtKB-SubCell"/>
</dbReference>
<dbReference type="STRING" id="906689.A0A2I0WTN3"/>
<evidence type="ECO:0000256" key="6">
    <source>
        <dbReference type="ARBA" id="ARBA00023136"/>
    </source>
</evidence>
<dbReference type="Pfam" id="PF23270">
    <property type="entry name" value="HAD_RAM2_N"/>
    <property type="match status" value="1"/>
</dbReference>
<keyword evidence="10" id="KW-1185">Reference proteome</keyword>
<keyword evidence="3 9" id="KW-0808">Transferase</keyword>
<evidence type="ECO:0000256" key="5">
    <source>
        <dbReference type="ARBA" id="ARBA00022989"/>
    </source>
</evidence>
<feature type="domain" description="Phospholipid/glycerol acyltransferase" evidence="8">
    <location>
        <begin position="365"/>
        <end position="466"/>
    </location>
</feature>
<keyword evidence="5 7" id="KW-1133">Transmembrane helix</keyword>
<evidence type="ECO:0000256" key="1">
    <source>
        <dbReference type="ARBA" id="ARBA00004141"/>
    </source>
</evidence>
<keyword evidence="6 7" id="KW-0472">Membrane</keyword>
<evidence type="ECO:0000313" key="10">
    <source>
        <dbReference type="Proteomes" id="UP000233837"/>
    </source>
</evidence>
<dbReference type="InterPro" id="IPR056462">
    <property type="entry name" value="HAD_RAM2/GPAT1-8"/>
</dbReference>
<keyword evidence="9" id="KW-0012">Acyltransferase</keyword>
<dbReference type="GO" id="GO:0090447">
    <property type="term" value="F:glycerol-3-phosphate 2-O-acyltransferase activity"/>
    <property type="evidence" value="ECO:0007669"/>
    <property type="project" value="TreeGrafter"/>
</dbReference>
<dbReference type="PANTHER" id="PTHR15486">
    <property type="entry name" value="ANCIENT UBIQUITOUS PROTEIN"/>
    <property type="match status" value="1"/>
</dbReference>
<name>A0A2I0WTN3_9ASPA</name>
<protein>
    <submittedName>
        <fullName evidence="9">Glycerol-3-phosphate acyltransferase 1</fullName>
    </submittedName>
</protein>
<evidence type="ECO:0000256" key="4">
    <source>
        <dbReference type="ARBA" id="ARBA00022692"/>
    </source>
</evidence>
<keyword evidence="4 7" id="KW-0812">Transmembrane</keyword>
<dbReference type="InterPro" id="IPR002123">
    <property type="entry name" value="Plipid/glycerol_acylTrfase"/>
</dbReference>